<dbReference type="PROSITE" id="PS51257">
    <property type="entry name" value="PROKAR_LIPOPROTEIN"/>
    <property type="match status" value="1"/>
</dbReference>
<protein>
    <submittedName>
        <fullName evidence="1">RpoE-regulated lipoprotein</fullName>
    </submittedName>
</protein>
<proteinExistence type="predicted"/>
<dbReference type="EMBL" id="UGGO01000001">
    <property type="protein sequence ID" value="STQ43656.1"/>
    <property type="molecule type" value="Genomic_DNA"/>
</dbReference>
<accession>A0A377NCH0</accession>
<dbReference type="AlphaFoldDB" id="A0A377NCH0"/>
<sequence>MTTMSHRAQQQPSVKHPLKALSPLLLALPLLLTGCSTVSNMSWSSMNPMNWFSSSLKVTDQGVGKVTASTPLTEDAIKDALDGDYRLRSGMSMNDGKMLAFYQAMDGKEVKMTLSGEPKGRVQRIDVTDPKVESEWGVKVGTPFSDLYTKAFESCIKGTGDDAQSVVCKAPQSQHVSYVFSGIWHGPEELMPSDDSLKEWKVSKIVWRAN</sequence>
<dbReference type="NCBIfam" id="NF007990">
    <property type="entry name" value="PRK10718.1"/>
    <property type="match status" value="1"/>
</dbReference>
<gene>
    <name evidence="1" type="primary">yfeY</name>
    <name evidence="1" type="ORF">NCTC12157_01349</name>
</gene>
<dbReference type="Gene3D" id="2.60.460.10">
    <property type="entry name" value="protein yfey like domain"/>
    <property type="match status" value="1"/>
</dbReference>
<organism evidence="1 2">
    <name type="scientific">Ewingella americana</name>
    <dbReference type="NCBI Taxonomy" id="41202"/>
    <lineage>
        <taxon>Bacteria</taxon>
        <taxon>Pseudomonadati</taxon>
        <taxon>Pseudomonadota</taxon>
        <taxon>Gammaproteobacteria</taxon>
        <taxon>Enterobacterales</taxon>
        <taxon>Yersiniaceae</taxon>
        <taxon>Ewingella</taxon>
    </lineage>
</organism>
<keyword evidence="1" id="KW-0449">Lipoprotein</keyword>
<dbReference type="InterPro" id="IPR010938">
    <property type="entry name" value="DUF1131"/>
</dbReference>
<dbReference type="Pfam" id="PF06572">
    <property type="entry name" value="DUF1131"/>
    <property type="match status" value="1"/>
</dbReference>
<dbReference type="InterPro" id="IPR038714">
    <property type="entry name" value="YfeY-like_sf"/>
</dbReference>
<evidence type="ECO:0000313" key="2">
    <source>
        <dbReference type="Proteomes" id="UP000254304"/>
    </source>
</evidence>
<name>A0A377NCH0_9GAMM</name>
<evidence type="ECO:0000313" key="1">
    <source>
        <dbReference type="EMBL" id="STQ43656.1"/>
    </source>
</evidence>
<dbReference type="Proteomes" id="UP000254304">
    <property type="component" value="Unassembled WGS sequence"/>
</dbReference>
<reference evidence="1 2" key="1">
    <citation type="submission" date="2018-06" db="EMBL/GenBank/DDBJ databases">
        <authorList>
            <consortium name="Pathogen Informatics"/>
            <person name="Doyle S."/>
        </authorList>
    </citation>
    <scope>NUCLEOTIDE SEQUENCE [LARGE SCALE GENOMIC DNA]</scope>
    <source>
        <strain evidence="1 2">NCTC12157</strain>
    </source>
</reference>